<dbReference type="Pfam" id="PF21799">
    <property type="entry name" value="MurD-like_N"/>
    <property type="match status" value="1"/>
</dbReference>
<evidence type="ECO:0000313" key="12">
    <source>
        <dbReference type="Proteomes" id="UP000178656"/>
    </source>
</evidence>
<evidence type="ECO:0000256" key="1">
    <source>
        <dbReference type="ARBA" id="ARBA00004496"/>
    </source>
</evidence>
<dbReference type="InterPro" id="IPR036615">
    <property type="entry name" value="Mur_ligase_C_dom_sf"/>
</dbReference>
<dbReference type="AlphaFoldDB" id="A0A1F5TEF6"/>
<feature type="domain" description="Mur ligase central" evidence="10">
    <location>
        <begin position="120"/>
        <end position="251"/>
    </location>
</feature>
<comment type="similarity">
    <text evidence="7">Belongs to the MurCDEF family.</text>
</comment>
<evidence type="ECO:0000256" key="7">
    <source>
        <dbReference type="HAMAP-Rule" id="MF_00639"/>
    </source>
</evidence>
<dbReference type="SUPFAM" id="SSF53623">
    <property type="entry name" value="MurD-like peptide ligases, catalytic domain"/>
    <property type="match status" value="1"/>
</dbReference>
<dbReference type="InterPro" id="IPR036565">
    <property type="entry name" value="Mur-like_cat_sf"/>
</dbReference>
<dbReference type="Gene3D" id="3.40.1190.10">
    <property type="entry name" value="Mur-like, catalytic domain"/>
    <property type="match status" value="1"/>
</dbReference>
<evidence type="ECO:0000259" key="10">
    <source>
        <dbReference type="Pfam" id="PF08245"/>
    </source>
</evidence>
<evidence type="ECO:0000256" key="5">
    <source>
        <dbReference type="ARBA" id="ARBA00022741"/>
    </source>
</evidence>
<dbReference type="Proteomes" id="UP000178656">
    <property type="component" value="Unassembled WGS sequence"/>
</dbReference>
<keyword evidence="7 8" id="KW-0133">Cell shape</keyword>
<dbReference type="GO" id="GO:0071555">
    <property type="term" value="P:cell wall organization"/>
    <property type="evidence" value="ECO:0007669"/>
    <property type="project" value="UniProtKB-KW"/>
</dbReference>
<dbReference type="GO" id="GO:0051301">
    <property type="term" value="P:cell division"/>
    <property type="evidence" value="ECO:0007669"/>
    <property type="project" value="UniProtKB-KW"/>
</dbReference>
<dbReference type="SUPFAM" id="SSF53244">
    <property type="entry name" value="MurD-like peptide ligases, peptide-binding domain"/>
    <property type="match status" value="1"/>
</dbReference>
<name>A0A1F5TEF6_9BACT</name>
<dbReference type="GO" id="GO:0008360">
    <property type="term" value="P:regulation of cell shape"/>
    <property type="evidence" value="ECO:0007669"/>
    <property type="project" value="UniProtKB-KW"/>
</dbReference>
<dbReference type="Pfam" id="PF02875">
    <property type="entry name" value="Mur_ligase_C"/>
    <property type="match status" value="1"/>
</dbReference>
<keyword evidence="6 7" id="KW-0067">ATP-binding</keyword>
<comment type="function">
    <text evidence="7 8">Cell wall formation. Catalyzes the addition of glutamate to the nucleotide precursor UDP-N-acetylmuramoyl-L-alanine (UMA).</text>
</comment>
<comment type="catalytic activity">
    <reaction evidence="7 8">
        <text>UDP-N-acetyl-alpha-D-muramoyl-L-alanine + D-glutamate + ATP = UDP-N-acetyl-alpha-D-muramoyl-L-alanyl-D-glutamate + ADP + phosphate + H(+)</text>
        <dbReference type="Rhea" id="RHEA:16429"/>
        <dbReference type="ChEBI" id="CHEBI:15378"/>
        <dbReference type="ChEBI" id="CHEBI:29986"/>
        <dbReference type="ChEBI" id="CHEBI:30616"/>
        <dbReference type="ChEBI" id="CHEBI:43474"/>
        <dbReference type="ChEBI" id="CHEBI:83898"/>
        <dbReference type="ChEBI" id="CHEBI:83900"/>
        <dbReference type="ChEBI" id="CHEBI:456216"/>
        <dbReference type="EC" id="6.3.2.9"/>
    </reaction>
</comment>
<dbReference type="NCBIfam" id="TIGR01087">
    <property type="entry name" value="murD"/>
    <property type="match status" value="1"/>
</dbReference>
<dbReference type="PANTHER" id="PTHR43692">
    <property type="entry name" value="UDP-N-ACETYLMURAMOYLALANINE--D-GLUTAMATE LIGASE"/>
    <property type="match status" value="1"/>
</dbReference>
<dbReference type="PANTHER" id="PTHR43692:SF1">
    <property type="entry name" value="UDP-N-ACETYLMURAMOYLALANINE--D-GLUTAMATE LIGASE"/>
    <property type="match status" value="1"/>
</dbReference>
<dbReference type="EMBL" id="MFGM01000023">
    <property type="protein sequence ID" value="OGF37319.1"/>
    <property type="molecule type" value="Genomic_DNA"/>
</dbReference>
<evidence type="ECO:0000313" key="11">
    <source>
        <dbReference type="EMBL" id="OGF37319.1"/>
    </source>
</evidence>
<accession>A0A1F5TEF6</accession>
<comment type="caution">
    <text evidence="11">The sequence shown here is derived from an EMBL/GenBank/DDBJ whole genome shotgun (WGS) entry which is preliminary data.</text>
</comment>
<dbReference type="GO" id="GO:0005737">
    <property type="term" value="C:cytoplasm"/>
    <property type="evidence" value="ECO:0007669"/>
    <property type="project" value="UniProtKB-SubCell"/>
</dbReference>
<dbReference type="UniPathway" id="UPA00219"/>
<keyword evidence="7 8" id="KW-0132">Cell division</keyword>
<evidence type="ECO:0000256" key="3">
    <source>
        <dbReference type="ARBA" id="ARBA00022490"/>
    </source>
</evidence>
<keyword evidence="3 7" id="KW-0963">Cytoplasm</keyword>
<organism evidence="11 12">
    <name type="scientific">Candidatus Falkowbacteria bacterium RIFOXYC2_FULL_48_21</name>
    <dbReference type="NCBI Taxonomy" id="1798005"/>
    <lineage>
        <taxon>Bacteria</taxon>
        <taxon>Candidatus Falkowiibacteriota</taxon>
    </lineage>
</organism>
<dbReference type="HAMAP" id="MF_00639">
    <property type="entry name" value="MurD"/>
    <property type="match status" value="1"/>
</dbReference>
<dbReference type="SUPFAM" id="SSF51984">
    <property type="entry name" value="MurCD N-terminal domain"/>
    <property type="match status" value="1"/>
</dbReference>
<gene>
    <name evidence="7" type="primary">murD</name>
    <name evidence="11" type="ORF">A2482_04830</name>
</gene>
<dbReference type="Gene3D" id="3.90.190.20">
    <property type="entry name" value="Mur ligase, C-terminal domain"/>
    <property type="match status" value="1"/>
</dbReference>
<dbReference type="InterPro" id="IPR004101">
    <property type="entry name" value="Mur_ligase_C"/>
</dbReference>
<comment type="subcellular location">
    <subcellularLocation>
        <location evidence="1 7 8">Cytoplasm</location>
    </subcellularLocation>
</comment>
<dbReference type="InterPro" id="IPR013221">
    <property type="entry name" value="Mur_ligase_cen"/>
</dbReference>
<dbReference type="GO" id="GO:0008764">
    <property type="term" value="F:UDP-N-acetylmuramoylalanine-D-glutamate ligase activity"/>
    <property type="evidence" value="ECO:0007669"/>
    <property type="project" value="UniProtKB-UniRule"/>
</dbReference>
<keyword evidence="5 7" id="KW-0547">Nucleotide-binding</keyword>
<feature type="binding site" evidence="7">
    <location>
        <begin position="122"/>
        <end position="128"/>
    </location>
    <ligand>
        <name>ATP</name>
        <dbReference type="ChEBI" id="CHEBI:30616"/>
    </ligand>
</feature>
<dbReference type="InterPro" id="IPR005762">
    <property type="entry name" value="MurD"/>
</dbReference>
<reference evidence="11 12" key="1">
    <citation type="journal article" date="2016" name="Nat. Commun.">
        <title>Thousands of microbial genomes shed light on interconnected biogeochemical processes in an aquifer system.</title>
        <authorList>
            <person name="Anantharaman K."/>
            <person name="Brown C.T."/>
            <person name="Hug L.A."/>
            <person name="Sharon I."/>
            <person name="Castelle C.J."/>
            <person name="Probst A.J."/>
            <person name="Thomas B.C."/>
            <person name="Singh A."/>
            <person name="Wilkins M.J."/>
            <person name="Karaoz U."/>
            <person name="Brodie E.L."/>
            <person name="Williams K.H."/>
            <person name="Hubbard S.S."/>
            <person name="Banfield J.F."/>
        </authorList>
    </citation>
    <scope>NUCLEOTIDE SEQUENCE [LARGE SCALE GENOMIC DNA]</scope>
</reference>
<evidence type="ECO:0000256" key="2">
    <source>
        <dbReference type="ARBA" id="ARBA00004752"/>
    </source>
</evidence>
<proteinExistence type="inferred from homology"/>
<keyword evidence="7 8" id="KW-0131">Cell cycle</keyword>
<dbReference type="GO" id="GO:0005524">
    <property type="term" value="F:ATP binding"/>
    <property type="evidence" value="ECO:0007669"/>
    <property type="project" value="UniProtKB-UniRule"/>
</dbReference>
<dbReference type="Gene3D" id="3.40.50.720">
    <property type="entry name" value="NAD(P)-binding Rossmann-like Domain"/>
    <property type="match status" value="1"/>
</dbReference>
<dbReference type="EC" id="6.3.2.9" evidence="7 8"/>
<keyword evidence="7 8" id="KW-0573">Peptidoglycan synthesis</keyword>
<evidence type="ECO:0000259" key="9">
    <source>
        <dbReference type="Pfam" id="PF02875"/>
    </source>
</evidence>
<evidence type="ECO:0000256" key="6">
    <source>
        <dbReference type="ARBA" id="ARBA00022840"/>
    </source>
</evidence>
<protein>
    <recommendedName>
        <fullName evidence="7 8">UDP-N-acetylmuramoylalanine--D-glutamate ligase</fullName>
        <ecNumber evidence="7 8">6.3.2.9</ecNumber>
    </recommendedName>
    <alternativeName>
        <fullName evidence="7">D-glutamic acid-adding enzyme</fullName>
    </alternativeName>
    <alternativeName>
        <fullName evidence="7">UDP-N-acetylmuramoyl-L-alanyl-D-glutamate synthetase</fullName>
    </alternativeName>
</protein>
<feature type="domain" description="Mur ligase C-terminal" evidence="9">
    <location>
        <begin position="304"/>
        <end position="419"/>
    </location>
</feature>
<dbReference type="Pfam" id="PF08245">
    <property type="entry name" value="Mur_ligase_M"/>
    <property type="match status" value="1"/>
</dbReference>
<keyword evidence="7 8" id="KW-0961">Cell wall biogenesis/degradation</keyword>
<dbReference type="GO" id="GO:0009252">
    <property type="term" value="P:peptidoglycan biosynthetic process"/>
    <property type="evidence" value="ECO:0007669"/>
    <property type="project" value="UniProtKB-UniRule"/>
</dbReference>
<sequence length="445" mass="49684">MIKRFPNFQNKKILILGLGLLGRGLKDAIFFAEKGADVTVTDLKTKEQLKSTVDQLQPYSIKYSLGGHKESDILAADLIIRNAGIPKKSPYLHLAAKHKISVDMDESLFAEYCPCPIIGVTGTRGKSTTTTLIGHMLKRIWENDKRKVYLAGNLQGEATLPLIDKVTKNDLVVLELSSWQLQGFGAKKISPHVAVFTNVFPDHLNSYKTMREYIDDKKLIFASQKKTDYCVINAENNYTRNIREEIRSRVTSFYKTDVPKSWRPKLIGEHNLENIAAAMAVGKIFDFKKEQLHESLCEFAGLEHRLELVTMVNDIAFINDTTSTTPVSGRLALNAVNRPIILLAGGATKNLNLTEFARAIIKKARAVLLLEGTATDELEKKIKKYGGSNLIVGRFNNLEVAVKHAYGISLPGDTVLLSPGCASFGMFINEFDRGQQFKKIVKQLR</sequence>
<keyword evidence="4 7" id="KW-0436">Ligase</keyword>
<evidence type="ECO:0000256" key="8">
    <source>
        <dbReference type="RuleBase" id="RU003664"/>
    </source>
</evidence>
<evidence type="ECO:0000256" key="4">
    <source>
        <dbReference type="ARBA" id="ARBA00022598"/>
    </source>
</evidence>
<comment type="pathway">
    <text evidence="2 7 8">Cell wall biogenesis; peptidoglycan biosynthesis.</text>
</comment>